<sequence>MRWAPLLGLWIGLVPAAAAAEPRCPGWREGQAMGCLRGYLRVDPAAFVLADYRPGAAIGGSIGVFRASGGFAVAFGGRAGYEMVDRRTTGFDRTLHLAPELRLGAVNRRAFGYMLLRGGYSHRFATGRARVEVGAADAYHYGLGVGIWGRVGKRFLIGAEGAIDMVQFKGRGVAETLTLSLTLGSWL</sequence>
<reference evidence="2 3" key="1">
    <citation type="submission" date="2022-11" db="EMBL/GenBank/DDBJ databases">
        <title>Minimal conservation of predation-associated metabolite biosynthetic gene clusters underscores biosynthetic potential of Myxococcota including descriptions for ten novel species: Archangium lansinium sp. nov., Myxococcus landrumus sp. nov., Nannocystis bai.</title>
        <authorList>
            <person name="Ahearne A."/>
            <person name="Stevens C."/>
            <person name="Dowd S."/>
        </authorList>
    </citation>
    <scope>NUCLEOTIDE SEQUENCE [LARGE SCALE GENOMIC DNA]</scope>
    <source>
        <strain evidence="2 3">BB15-2</strain>
    </source>
</reference>
<evidence type="ECO:0000256" key="1">
    <source>
        <dbReference type="SAM" id="SignalP"/>
    </source>
</evidence>
<gene>
    <name evidence="2" type="ORF">POL25_27190</name>
</gene>
<proteinExistence type="predicted"/>
<feature type="signal peptide" evidence="1">
    <location>
        <begin position="1"/>
        <end position="19"/>
    </location>
</feature>
<evidence type="ECO:0008006" key="4">
    <source>
        <dbReference type="Google" id="ProtNLM"/>
    </source>
</evidence>
<feature type="chain" id="PRO_5045213963" description="Outer membrane protein beta-barrel domain-containing protein" evidence="1">
    <location>
        <begin position="20"/>
        <end position="187"/>
    </location>
</feature>
<dbReference type="RefSeq" id="WP_272089128.1">
    <property type="nucleotide sequence ID" value="NZ_JAQNDL010000003.1"/>
</dbReference>
<dbReference type="EMBL" id="JAQNDL010000003">
    <property type="protein sequence ID" value="MDC0720619.1"/>
    <property type="molecule type" value="Genomic_DNA"/>
</dbReference>
<evidence type="ECO:0000313" key="3">
    <source>
        <dbReference type="Proteomes" id="UP001221686"/>
    </source>
</evidence>
<evidence type="ECO:0000313" key="2">
    <source>
        <dbReference type="EMBL" id="MDC0720619.1"/>
    </source>
</evidence>
<accession>A0ABT5E426</accession>
<name>A0ABT5E426_9BACT</name>
<organism evidence="2 3">
    <name type="scientific">Nannocystis bainbridge</name>
    <dbReference type="NCBI Taxonomy" id="2995303"/>
    <lineage>
        <taxon>Bacteria</taxon>
        <taxon>Pseudomonadati</taxon>
        <taxon>Myxococcota</taxon>
        <taxon>Polyangia</taxon>
        <taxon>Nannocystales</taxon>
        <taxon>Nannocystaceae</taxon>
        <taxon>Nannocystis</taxon>
    </lineage>
</organism>
<keyword evidence="1" id="KW-0732">Signal</keyword>
<protein>
    <recommendedName>
        <fullName evidence="4">Outer membrane protein beta-barrel domain-containing protein</fullName>
    </recommendedName>
</protein>
<comment type="caution">
    <text evidence="2">The sequence shown here is derived from an EMBL/GenBank/DDBJ whole genome shotgun (WGS) entry which is preliminary data.</text>
</comment>
<keyword evidence="3" id="KW-1185">Reference proteome</keyword>
<dbReference type="Proteomes" id="UP001221686">
    <property type="component" value="Unassembled WGS sequence"/>
</dbReference>